<gene>
    <name evidence="1" type="ORF">RHMOL_Rhmol01G0017100</name>
</gene>
<accession>A0ACC0PXL7</accession>
<dbReference type="Proteomes" id="UP001062846">
    <property type="component" value="Chromosome 1"/>
</dbReference>
<reference evidence="1" key="1">
    <citation type="submission" date="2022-02" db="EMBL/GenBank/DDBJ databases">
        <title>Plant Genome Project.</title>
        <authorList>
            <person name="Zhang R.-G."/>
        </authorList>
    </citation>
    <scope>NUCLEOTIDE SEQUENCE</scope>
    <source>
        <strain evidence="1">AT1</strain>
    </source>
</reference>
<name>A0ACC0PXL7_RHOML</name>
<comment type="caution">
    <text evidence="1">The sequence shown here is derived from an EMBL/GenBank/DDBJ whole genome shotgun (WGS) entry which is preliminary data.</text>
</comment>
<evidence type="ECO:0000313" key="1">
    <source>
        <dbReference type="EMBL" id="KAI8570220.1"/>
    </source>
</evidence>
<keyword evidence="2" id="KW-1185">Reference proteome</keyword>
<dbReference type="EMBL" id="CM046388">
    <property type="protein sequence ID" value="KAI8570220.1"/>
    <property type="molecule type" value="Genomic_DNA"/>
</dbReference>
<organism evidence="1 2">
    <name type="scientific">Rhododendron molle</name>
    <name type="common">Chinese azalea</name>
    <name type="synonym">Azalea mollis</name>
    <dbReference type="NCBI Taxonomy" id="49168"/>
    <lineage>
        <taxon>Eukaryota</taxon>
        <taxon>Viridiplantae</taxon>
        <taxon>Streptophyta</taxon>
        <taxon>Embryophyta</taxon>
        <taxon>Tracheophyta</taxon>
        <taxon>Spermatophyta</taxon>
        <taxon>Magnoliopsida</taxon>
        <taxon>eudicotyledons</taxon>
        <taxon>Gunneridae</taxon>
        <taxon>Pentapetalae</taxon>
        <taxon>asterids</taxon>
        <taxon>Ericales</taxon>
        <taxon>Ericaceae</taxon>
        <taxon>Ericoideae</taxon>
        <taxon>Rhodoreae</taxon>
        <taxon>Rhododendron</taxon>
    </lineage>
</organism>
<evidence type="ECO:0000313" key="2">
    <source>
        <dbReference type="Proteomes" id="UP001062846"/>
    </source>
</evidence>
<sequence>MPLVTSSPCHSGAFSNVLRKDDMGNVPPLEMVSSSCFDVLKSCDANDYSCVMDHVSHTSPIVPIHSWASKKQERTLESSPRYESKIDTLLPGHPLVVTTAPHIGRGSINDIKVTEWDMYNDGRLIVHGAEDFFDPAFQTLLYPRYDSNNRSNKNGINESGVDEAVLSSLGSTASSWEKDMTVDNLFVMLAVVSLAGSALSLECLYRANRRYSGYRLLGIVCEIFGILFSNSDGNLNALQYCFSKFIQCFCEVTFGGCS</sequence>
<proteinExistence type="predicted"/>
<protein>
    <submittedName>
        <fullName evidence="1">Uncharacterized protein</fullName>
    </submittedName>
</protein>